<evidence type="ECO:0000313" key="3">
    <source>
        <dbReference type="Proteomes" id="UP000016930"/>
    </source>
</evidence>
<evidence type="ECO:0008006" key="4">
    <source>
        <dbReference type="Google" id="ProtNLM"/>
    </source>
</evidence>
<name>M2R015_CERS8</name>
<keyword evidence="3" id="KW-1185">Reference proteome</keyword>
<evidence type="ECO:0000313" key="2">
    <source>
        <dbReference type="EMBL" id="EMD32211.1"/>
    </source>
</evidence>
<sequence length="256" mass="28480">MSFDPGTAELLAQFFSDTFLGIHLVTLGMSLHSQLYGNPATDRKVHTLLLVVTLAMGVIGMFNASLGVALNILAWHKQSNNVYIDAPWPYKLINVNIVVQSLIGDATWIYRCWIVYERRWRAISVSILLWIAGLVVSILVVIKAGPEHRDNGINNPSLTPYIGSALVLTVVLNVVTTSLIVFRIWNVSRGVRTHMAAQQKLTYVIRIVVESGLLYTLSAIFVLITSILKSNVDYIAGHCFVQGTPTLFRQQLNFVQ</sequence>
<accession>M2R015</accession>
<dbReference type="EMBL" id="KB445812">
    <property type="protein sequence ID" value="EMD32211.1"/>
    <property type="molecule type" value="Genomic_DNA"/>
</dbReference>
<keyword evidence="1" id="KW-0812">Transmembrane</keyword>
<protein>
    <recommendedName>
        <fullName evidence="4">G-protein coupled receptors family 1 profile domain-containing protein</fullName>
    </recommendedName>
</protein>
<keyword evidence="1" id="KW-0472">Membrane</keyword>
<feature type="transmembrane region" description="Helical" evidence="1">
    <location>
        <begin position="162"/>
        <end position="182"/>
    </location>
</feature>
<organism evidence="2 3">
    <name type="scientific">Ceriporiopsis subvermispora (strain B)</name>
    <name type="common">White-rot fungus</name>
    <name type="synonym">Gelatoporia subvermispora</name>
    <dbReference type="NCBI Taxonomy" id="914234"/>
    <lineage>
        <taxon>Eukaryota</taxon>
        <taxon>Fungi</taxon>
        <taxon>Dikarya</taxon>
        <taxon>Basidiomycota</taxon>
        <taxon>Agaricomycotina</taxon>
        <taxon>Agaricomycetes</taxon>
        <taxon>Polyporales</taxon>
        <taxon>Gelatoporiaceae</taxon>
        <taxon>Gelatoporia</taxon>
    </lineage>
</organism>
<gene>
    <name evidence="2" type="ORF">CERSUDRAFT_118842</name>
</gene>
<feature type="transmembrane region" description="Helical" evidence="1">
    <location>
        <begin position="48"/>
        <end position="72"/>
    </location>
</feature>
<feature type="transmembrane region" description="Helical" evidence="1">
    <location>
        <begin position="122"/>
        <end position="142"/>
    </location>
</feature>
<dbReference type="AlphaFoldDB" id="M2R015"/>
<feature type="transmembrane region" description="Helical" evidence="1">
    <location>
        <begin position="20"/>
        <end position="36"/>
    </location>
</feature>
<dbReference type="HOGENOM" id="CLU_044614_1_0_1"/>
<dbReference type="OrthoDB" id="3357408at2759"/>
<evidence type="ECO:0000256" key="1">
    <source>
        <dbReference type="SAM" id="Phobius"/>
    </source>
</evidence>
<reference evidence="2 3" key="1">
    <citation type="journal article" date="2012" name="Proc. Natl. Acad. Sci. U.S.A.">
        <title>Comparative genomics of Ceriporiopsis subvermispora and Phanerochaete chrysosporium provide insight into selective ligninolysis.</title>
        <authorList>
            <person name="Fernandez-Fueyo E."/>
            <person name="Ruiz-Duenas F.J."/>
            <person name="Ferreira P."/>
            <person name="Floudas D."/>
            <person name="Hibbett D.S."/>
            <person name="Canessa P."/>
            <person name="Larrondo L.F."/>
            <person name="James T.Y."/>
            <person name="Seelenfreund D."/>
            <person name="Lobos S."/>
            <person name="Polanco R."/>
            <person name="Tello M."/>
            <person name="Honda Y."/>
            <person name="Watanabe T."/>
            <person name="Watanabe T."/>
            <person name="Ryu J.S."/>
            <person name="Kubicek C.P."/>
            <person name="Schmoll M."/>
            <person name="Gaskell J."/>
            <person name="Hammel K.E."/>
            <person name="St John F.J."/>
            <person name="Vanden Wymelenberg A."/>
            <person name="Sabat G."/>
            <person name="Splinter BonDurant S."/>
            <person name="Syed K."/>
            <person name="Yadav J.S."/>
            <person name="Doddapaneni H."/>
            <person name="Subramanian V."/>
            <person name="Lavin J.L."/>
            <person name="Oguiza J.A."/>
            <person name="Perez G."/>
            <person name="Pisabarro A.G."/>
            <person name="Ramirez L."/>
            <person name="Santoyo F."/>
            <person name="Master E."/>
            <person name="Coutinho P.M."/>
            <person name="Henrissat B."/>
            <person name="Lombard V."/>
            <person name="Magnuson J.K."/>
            <person name="Kuees U."/>
            <person name="Hori C."/>
            <person name="Igarashi K."/>
            <person name="Samejima M."/>
            <person name="Held B.W."/>
            <person name="Barry K.W."/>
            <person name="LaButti K.M."/>
            <person name="Lapidus A."/>
            <person name="Lindquist E.A."/>
            <person name="Lucas S.M."/>
            <person name="Riley R."/>
            <person name="Salamov A.A."/>
            <person name="Hoffmeister D."/>
            <person name="Schwenk D."/>
            <person name="Hadar Y."/>
            <person name="Yarden O."/>
            <person name="de Vries R.P."/>
            <person name="Wiebenga A."/>
            <person name="Stenlid J."/>
            <person name="Eastwood D."/>
            <person name="Grigoriev I.V."/>
            <person name="Berka R.M."/>
            <person name="Blanchette R.A."/>
            <person name="Kersten P."/>
            <person name="Martinez A.T."/>
            <person name="Vicuna R."/>
            <person name="Cullen D."/>
        </authorList>
    </citation>
    <scope>NUCLEOTIDE SEQUENCE [LARGE SCALE GENOMIC DNA]</scope>
    <source>
        <strain evidence="2 3">B</strain>
    </source>
</reference>
<feature type="transmembrane region" description="Helical" evidence="1">
    <location>
        <begin position="203"/>
        <end position="224"/>
    </location>
</feature>
<dbReference type="Proteomes" id="UP000016930">
    <property type="component" value="Unassembled WGS sequence"/>
</dbReference>
<proteinExistence type="predicted"/>
<keyword evidence="1" id="KW-1133">Transmembrane helix</keyword>
<feature type="transmembrane region" description="Helical" evidence="1">
    <location>
        <begin position="92"/>
        <end position="110"/>
    </location>
</feature>